<evidence type="ECO:0000313" key="2">
    <source>
        <dbReference type="EMBL" id="GHP06010.1"/>
    </source>
</evidence>
<protein>
    <submittedName>
        <fullName evidence="2">Uncharacterized protein</fullName>
    </submittedName>
</protein>
<organism evidence="2 3">
    <name type="scientific">Pycnococcus provasolii</name>
    <dbReference type="NCBI Taxonomy" id="41880"/>
    <lineage>
        <taxon>Eukaryota</taxon>
        <taxon>Viridiplantae</taxon>
        <taxon>Chlorophyta</taxon>
        <taxon>Pseudoscourfieldiophyceae</taxon>
        <taxon>Pseudoscourfieldiales</taxon>
        <taxon>Pycnococcaceae</taxon>
        <taxon>Pycnococcus</taxon>
    </lineage>
</organism>
<comment type="caution">
    <text evidence="2">The sequence shown here is derived from an EMBL/GenBank/DDBJ whole genome shotgun (WGS) entry which is preliminary data.</text>
</comment>
<evidence type="ECO:0000313" key="3">
    <source>
        <dbReference type="Proteomes" id="UP000660262"/>
    </source>
</evidence>
<name>A0A830HJM7_9CHLO</name>
<dbReference type="AlphaFoldDB" id="A0A830HJM7"/>
<reference evidence="2" key="1">
    <citation type="submission" date="2020-10" db="EMBL/GenBank/DDBJ databases">
        <title>Unveiling of a novel bifunctional photoreceptor, Dualchrome1, isolated from a cosmopolitan green alga.</title>
        <authorList>
            <person name="Suzuki S."/>
            <person name="Kawachi M."/>
        </authorList>
    </citation>
    <scope>NUCLEOTIDE SEQUENCE</scope>
    <source>
        <strain evidence="2">NIES 2893</strain>
    </source>
</reference>
<gene>
    <name evidence="2" type="ORF">PPROV_000475700</name>
</gene>
<feature type="region of interest" description="Disordered" evidence="1">
    <location>
        <begin position="26"/>
        <end position="49"/>
    </location>
</feature>
<evidence type="ECO:0000256" key="1">
    <source>
        <dbReference type="SAM" id="MobiDB-lite"/>
    </source>
</evidence>
<proteinExistence type="predicted"/>
<dbReference type="EMBL" id="BNJQ01000011">
    <property type="protein sequence ID" value="GHP06010.1"/>
    <property type="molecule type" value="Genomic_DNA"/>
</dbReference>
<accession>A0A830HJM7</accession>
<sequence>MSAVPYGRTLSLWKGDKFVQPTITPFDEPGAPTKKVIGFPTGSTRKQATYTGNYDEAGRTGEGSMWLPPYEAPTVVTGVYEADALVGDANVAYPKERAIDATFDKENGTTASVLTIPIPKAPDAAEEDPAPKPVKYDRINKVFFQDPDPVEEEAA</sequence>
<keyword evidence="3" id="KW-1185">Reference proteome</keyword>
<dbReference type="Proteomes" id="UP000660262">
    <property type="component" value="Unassembled WGS sequence"/>
</dbReference>